<feature type="signal peptide" evidence="1">
    <location>
        <begin position="1"/>
        <end position="19"/>
    </location>
</feature>
<organism evidence="2 3">
    <name type="scientific">Sporothrix curviconia</name>
    <dbReference type="NCBI Taxonomy" id="1260050"/>
    <lineage>
        <taxon>Eukaryota</taxon>
        <taxon>Fungi</taxon>
        <taxon>Dikarya</taxon>
        <taxon>Ascomycota</taxon>
        <taxon>Pezizomycotina</taxon>
        <taxon>Sordariomycetes</taxon>
        <taxon>Sordariomycetidae</taxon>
        <taxon>Ophiostomatales</taxon>
        <taxon>Ophiostomataceae</taxon>
        <taxon>Sporothrix</taxon>
    </lineage>
</organism>
<protein>
    <recommendedName>
        <fullName evidence="4">Cyanovirin-N domain-containing protein</fullName>
    </recommendedName>
</protein>
<name>A0ABP0B5Q9_9PEZI</name>
<dbReference type="Proteomes" id="UP001642405">
    <property type="component" value="Unassembled WGS sequence"/>
</dbReference>
<keyword evidence="3" id="KW-1185">Reference proteome</keyword>
<accession>A0ABP0B5Q9</accession>
<gene>
    <name evidence="2" type="ORF">SCUCBS95973_002282</name>
</gene>
<sequence>MKHAVFATLLSFLSSQALGQDFAASWNSIAPGAFIDNGVDNYWLQADCYDCNGDATPFLLELDLGDCLLNNNGKLVRLKKYDQ</sequence>
<evidence type="ECO:0000256" key="1">
    <source>
        <dbReference type="SAM" id="SignalP"/>
    </source>
</evidence>
<keyword evidence="1" id="KW-0732">Signal</keyword>
<dbReference type="SUPFAM" id="SSF51322">
    <property type="entry name" value="Cyanovirin-N"/>
    <property type="match status" value="1"/>
</dbReference>
<reference evidence="2 3" key="1">
    <citation type="submission" date="2024-01" db="EMBL/GenBank/DDBJ databases">
        <authorList>
            <person name="Allen C."/>
            <person name="Tagirdzhanova G."/>
        </authorList>
    </citation>
    <scope>NUCLEOTIDE SEQUENCE [LARGE SCALE GENOMIC DNA]</scope>
</reference>
<feature type="chain" id="PRO_5047003990" description="Cyanovirin-N domain-containing protein" evidence="1">
    <location>
        <begin position="20"/>
        <end position="83"/>
    </location>
</feature>
<comment type="caution">
    <text evidence="2">The sequence shown here is derived from an EMBL/GenBank/DDBJ whole genome shotgun (WGS) entry which is preliminary data.</text>
</comment>
<evidence type="ECO:0000313" key="2">
    <source>
        <dbReference type="EMBL" id="CAK7214871.1"/>
    </source>
</evidence>
<dbReference type="EMBL" id="CAWUHB010000009">
    <property type="protein sequence ID" value="CAK7214871.1"/>
    <property type="molecule type" value="Genomic_DNA"/>
</dbReference>
<evidence type="ECO:0000313" key="3">
    <source>
        <dbReference type="Proteomes" id="UP001642405"/>
    </source>
</evidence>
<proteinExistence type="predicted"/>
<evidence type="ECO:0008006" key="4">
    <source>
        <dbReference type="Google" id="ProtNLM"/>
    </source>
</evidence>
<dbReference type="InterPro" id="IPR036673">
    <property type="entry name" value="Cyanovirin-N_sf"/>
</dbReference>
<dbReference type="Gene3D" id="2.30.60.10">
    <property type="entry name" value="Cyanovirin-N"/>
    <property type="match status" value="1"/>
</dbReference>